<proteinExistence type="predicted"/>
<comment type="caution">
    <text evidence="1">The sequence shown here is derived from an EMBL/GenBank/DDBJ whole genome shotgun (WGS) entry which is preliminary data.</text>
</comment>
<organism evidence="1 2">
    <name type="scientific">Acetoanaerobium pronyense</name>
    <dbReference type="NCBI Taxonomy" id="1482736"/>
    <lineage>
        <taxon>Bacteria</taxon>
        <taxon>Bacillati</taxon>
        <taxon>Bacillota</taxon>
        <taxon>Clostridia</taxon>
        <taxon>Peptostreptococcales</taxon>
        <taxon>Filifactoraceae</taxon>
        <taxon>Acetoanaerobium</taxon>
    </lineage>
</organism>
<keyword evidence="2" id="KW-1185">Reference proteome</keyword>
<dbReference type="Pfam" id="PF12982">
    <property type="entry name" value="DUF3866"/>
    <property type="match status" value="1"/>
</dbReference>
<dbReference type="EMBL" id="JAGGLI010000013">
    <property type="protein sequence ID" value="MBP2027601.1"/>
    <property type="molecule type" value="Genomic_DNA"/>
</dbReference>
<protein>
    <recommendedName>
        <fullName evidence="3">DUF3866 family protein</fullName>
    </recommendedName>
</protein>
<accession>A0ABS4KKE0</accession>
<gene>
    <name evidence="1" type="ORF">J2Z35_001398</name>
</gene>
<reference evidence="1 2" key="1">
    <citation type="submission" date="2021-03" db="EMBL/GenBank/DDBJ databases">
        <title>Genomic Encyclopedia of Type Strains, Phase IV (KMG-IV): sequencing the most valuable type-strain genomes for metagenomic binning, comparative biology and taxonomic classification.</title>
        <authorList>
            <person name="Goeker M."/>
        </authorList>
    </citation>
    <scope>NUCLEOTIDE SEQUENCE [LARGE SCALE GENOMIC DNA]</scope>
    <source>
        <strain evidence="1 2">DSM 27512</strain>
    </source>
</reference>
<dbReference type="RefSeq" id="WP_209660664.1">
    <property type="nucleotide sequence ID" value="NZ_JAGGLI010000013.1"/>
</dbReference>
<dbReference type="InterPro" id="IPR024479">
    <property type="entry name" value="DUF3866"/>
</dbReference>
<evidence type="ECO:0008006" key="3">
    <source>
        <dbReference type="Google" id="ProtNLM"/>
    </source>
</evidence>
<evidence type="ECO:0000313" key="2">
    <source>
        <dbReference type="Proteomes" id="UP001314903"/>
    </source>
</evidence>
<sequence length="359" mass="40205">MNSIGLKKGYVSEIIKDYDDIQEIIVEIDKEKYGAINYKMFTGTCSCMDEVLLNTSAIDLKLGTGGYHFVYFNYNNDNSEIKGSGHIMKLRYTPLQFKCFSVEEQESPFHKEINEFESLFGHPIAVGTLHSQVSVFFEAFKKFSPQSKTVYIMTDGAALPISLSNNIRKLKEENIIDYTITTGNSFGGDFEAVNVYTAIIMAREVLKAGAIMICMGPGIVGTGTKYGFTGIEQGYILDSIASLGGTPVAIPRVSFKDFRSRHHGLSHHTLTILKDIVKTQCIVPFAIDDENSYSLIENTINTESLLNKHNFINYKKSIYSDLVADFVIRPKSMGRSYKDDPYLFNCSIAAAEYISERID</sequence>
<evidence type="ECO:0000313" key="1">
    <source>
        <dbReference type="EMBL" id="MBP2027601.1"/>
    </source>
</evidence>
<name>A0ABS4KKE0_9FIRM</name>
<dbReference type="Proteomes" id="UP001314903">
    <property type="component" value="Unassembled WGS sequence"/>
</dbReference>